<proteinExistence type="predicted"/>
<gene>
    <name evidence="1" type="ORF">FGO68_gene12320</name>
</gene>
<dbReference type="Proteomes" id="UP000785679">
    <property type="component" value="Unassembled WGS sequence"/>
</dbReference>
<organism evidence="1 2">
    <name type="scientific">Halteria grandinella</name>
    <dbReference type="NCBI Taxonomy" id="5974"/>
    <lineage>
        <taxon>Eukaryota</taxon>
        <taxon>Sar</taxon>
        <taxon>Alveolata</taxon>
        <taxon>Ciliophora</taxon>
        <taxon>Intramacronucleata</taxon>
        <taxon>Spirotrichea</taxon>
        <taxon>Stichotrichia</taxon>
        <taxon>Sporadotrichida</taxon>
        <taxon>Halteriidae</taxon>
        <taxon>Halteria</taxon>
    </lineage>
</organism>
<sequence>MVEQQNIQCSLSRRERKIHIIMYAIDPYIASVARGMPLNYDRKVTMLLEQLRRLEKQGDHERDKETDYLLQIEEQYIDKLWKFLGKREEQEDREIMKAIQQLQQQQNNSEGVDDAGKKRLPHNLIENQSTFVDTMDQTASASVNPNIGQDSFL</sequence>
<reference evidence="1" key="1">
    <citation type="submission" date="2019-06" db="EMBL/GenBank/DDBJ databases">
        <authorList>
            <person name="Zheng W."/>
        </authorList>
    </citation>
    <scope>NUCLEOTIDE SEQUENCE</scope>
    <source>
        <strain evidence="1">QDHG01</strain>
    </source>
</reference>
<dbReference type="EMBL" id="RRYP01003213">
    <property type="protein sequence ID" value="TNV84019.1"/>
    <property type="molecule type" value="Genomic_DNA"/>
</dbReference>
<evidence type="ECO:0000313" key="2">
    <source>
        <dbReference type="Proteomes" id="UP000785679"/>
    </source>
</evidence>
<protein>
    <submittedName>
        <fullName evidence="1">Uncharacterized protein</fullName>
    </submittedName>
</protein>
<dbReference type="AlphaFoldDB" id="A0A8J8T6D7"/>
<evidence type="ECO:0000313" key="1">
    <source>
        <dbReference type="EMBL" id="TNV84019.1"/>
    </source>
</evidence>
<keyword evidence="2" id="KW-1185">Reference proteome</keyword>
<accession>A0A8J8T6D7</accession>
<comment type="caution">
    <text evidence="1">The sequence shown here is derived from an EMBL/GenBank/DDBJ whole genome shotgun (WGS) entry which is preliminary data.</text>
</comment>
<name>A0A8J8T6D7_HALGN</name>